<dbReference type="InterPro" id="IPR011008">
    <property type="entry name" value="Dimeric_a/b-barrel"/>
</dbReference>
<dbReference type="NCBIfam" id="TIGR01413">
    <property type="entry name" value="Dyp_perox_fam"/>
    <property type="match status" value="1"/>
</dbReference>
<dbReference type="AlphaFoldDB" id="A0A2G7FEA5"/>
<comment type="cofactor">
    <cofactor evidence="1">
        <name>heme b</name>
        <dbReference type="ChEBI" id="CHEBI:60344"/>
    </cofactor>
</comment>
<dbReference type="GO" id="GO:0004601">
    <property type="term" value="F:peroxidase activity"/>
    <property type="evidence" value="ECO:0007669"/>
    <property type="project" value="UniProtKB-KW"/>
</dbReference>
<evidence type="ECO:0000256" key="5">
    <source>
        <dbReference type="ARBA" id="ARBA00023002"/>
    </source>
</evidence>
<dbReference type="GO" id="GO:0020037">
    <property type="term" value="F:heme binding"/>
    <property type="evidence" value="ECO:0007669"/>
    <property type="project" value="InterPro"/>
</dbReference>
<dbReference type="SUPFAM" id="SSF54909">
    <property type="entry name" value="Dimeric alpha+beta barrel"/>
    <property type="match status" value="1"/>
</dbReference>
<feature type="region of interest" description="Disordered" evidence="7">
    <location>
        <begin position="244"/>
        <end position="293"/>
    </location>
</feature>
<evidence type="ECO:0000256" key="6">
    <source>
        <dbReference type="ARBA" id="ARBA00023004"/>
    </source>
</evidence>
<dbReference type="InterPro" id="IPR006314">
    <property type="entry name" value="Dyp_peroxidase"/>
</dbReference>
<dbReference type="Proteomes" id="UP000231358">
    <property type="component" value="Unassembled WGS sequence"/>
</dbReference>
<keyword evidence="9" id="KW-1185">Reference proteome</keyword>
<evidence type="ECO:0000256" key="1">
    <source>
        <dbReference type="ARBA" id="ARBA00001970"/>
    </source>
</evidence>
<evidence type="ECO:0000256" key="4">
    <source>
        <dbReference type="ARBA" id="ARBA00022723"/>
    </source>
</evidence>
<keyword evidence="4" id="KW-0479">Metal-binding</keyword>
<comment type="caution">
    <text evidence="8">The sequence shown here is derived from an EMBL/GenBank/DDBJ whole genome shotgun (WGS) entry which is preliminary data.</text>
</comment>
<keyword evidence="6" id="KW-0408">Iron</keyword>
<dbReference type="EMBL" id="NEXV01000715">
    <property type="protein sequence ID" value="PIG78972.1"/>
    <property type="molecule type" value="Genomic_DNA"/>
</dbReference>
<keyword evidence="5" id="KW-0560">Oxidoreductase</keyword>
<evidence type="ECO:0000313" key="8">
    <source>
        <dbReference type="EMBL" id="PIG78972.1"/>
    </source>
</evidence>
<dbReference type="GO" id="GO:0046872">
    <property type="term" value="F:metal ion binding"/>
    <property type="evidence" value="ECO:0007669"/>
    <property type="project" value="UniProtKB-KW"/>
</dbReference>
<dbReference type="PROSITE" id="PS51404">
    <property type="entry name" value="DYP_PEROXIDASE"/>
    <property type="match status" value="1"/>
</dbReference>
<evidence type="ECO:0008006" key="10">
    <source>
        <dbReference type="Google" id="ProtNLM"/>
    </source>
</evidence>
<keyword evidence="3" id="KW-0349">Heme</keyword>
<gene>
    <name evidence="8" type="ORF">AARAC_003616</name>
</gene>
<proteinExistence type="predicted"/>
<evidence type="ECO:0000256" key="7">
    <source>
        <dbReference type="SAM" id="MobiDB-lite"/>
    </source>
</evidence>
<reference evidence="8 9" key="1">
    <citation type="submission" date="2017-05" db="EMBL/GenBank/DDBJ databases">
        <title>Genome sequence for an aflatoxigenic pathogen of Argentinian peanut, Aspergillus arachidicola.</title>
        <authorList>
            <person name="Moore G."/>
            <person name="Beltz S.B."/>
            <person name="Mack B.M."/>
        </authorList>
    </citation>
    <scope>NUCLEOTIDE SEQUENCE [LARGE SCALE GENOMIC DNA]</scope>
    <source>
        <strain evidence="8 9">CBS 117610</strain>
    </source>
</reference>
<sequence>MAQINDGLFEKGMYQDLVFEGADNPDMLLPEFKPPAGHTAGDDSWRIDLVFIVAACSEQTLEEGIAKIETNFHLRDLNKSSLKLEFVKHGQRRPGDLRGKEHFGFESHISQPQIKGLDPEPGPREPQACPPGYIFVGHDGDPRKDIMPPWAVEGSFLVFRQLDEKVPEFNKFVEEAAKKIPNYSGENGAEKLAAHMMGRWKSGAPVALTPHKDDPSLARRNDFDFRPTQSILGCPFAAHIRKMRPRADHKPDTGNDDDFVKGQFTDPLVHDTSAVKDIDSDEEPDAPPEREDASVILRRGITFGPELGPDETEKTTKSRGVYFTCYQSDIRDGFHYLMTRMASNSVFPSSKHKAHPDGPGIDPFINQRQHQDWPEHHISLYDGVDSEKTHRLGLGKNAWVDQRGGEYFFTPSIRGLRWFSHAAQDQ</sequence>
<keyword evidence="2" id="KW-0575">Peroxidase</keyword>
<dbReference type="GO" id="GO:0005829">
    <property type="term" value="C:cytosol"/>
    <property type="evidence" value="ECO:0007669"/>
    <property type="project" value="TreeGrafter"/>
</dbReference>
<organism evidence="8 9">
    <name type="scientific">Aspergillus arachidicola</name>
    <dbReference type="NCBI Taxonomy" id="656916"/>
    <lineage>
        <taxon>Eukaryota</taxon>
        <taxon>Fungi</taxon>
        <taxon>Dikarya</taxon>
        <taxon>Ascomycota</taxon>
        <taxon>Pezizomycotina</taxon>
        <taxon>Eurotiomycetes</taxon>
        <taxon>Eurotiomycetidae</taxon>
        <taxon>Eurotiales</taxon>
        <taxon>Aspergillaceae</taxon>
        <taxon>Aspergillus</taxon>
        <taxon>Aspergillus subgen. Circumdati</taxon>
    </lineage>
</organism>
<evidence type="ECO:0000313" key="9">
    <source>
        <dbReference type="Proteomes" id="UP000231358"/>
    </source>
</evidence>
<evidence type="ECO:0000256" key="3">
    <source>
        <dbReference type="ARBA" id="ARBA00022617"/>
    </source>
</evidence>
<dbReference type="PANTHER" id="PTHR30521:SF4">
    <property type="entry name" value="DEFERROCHELATASE"/>
    <property type="match status" value="1"/>
</dbReference>
<name>A0A2G7FEA5_9EURO</name>
<protein>
    <recommendedName>
        <fullName evidence="10">Dyp-type peroxidase</fullName>
    </recommendedName>
</protein>
<evidence type="ECO:0000256" key="2">
    <source>
        <dbReference type="ARBA" id="ARBA00022559"/>
    </source>
</evidence>
<accession>A0A2G7FEA5</accession>
<dbReference type="STRING" id="656916.A0A2G7FEA5"/>
<dbReference type="PANTHER" id="PTHR30521">
    <property type="entry name" value="DEFERROCHELATASE/PEROXIDASE"/>
    <property type="match status" value="1"/>
</dbReference>